<comment type="caution">
    <text evidence="2">The sequence shown here is derived from an EMBL/GenBank/DDBJ whole genome shotgun (WGS) entry which is preliminary data.</text>
</comment>
<feature type="region of interest" description="Disordered" evidence="1">
    <location>
        <begin position="109"/>
        <end position="168"/>
    </location>
</feature>
<dbReference type="EMBL" id="RBNJ01003973">
    <property type="protein sequence ID" value="RUS30356.1"/>
    <property type="molecule type" value="Genomic_DNA"/>
</dbReference>
<evidence type="ECO:0000256" key="1">
    <source>
        <dbReference type="SAM" id="MobiDB-lite"/>
    </source>
</evidence>
<accession>A0A433QKQ8</accession>
<organism evidence="2 3">
    <name type="scientific">Jimgerdemannia flammicorona</name>
    <dbReference type="NCBI Taxonomy" id="994334"/>
    <lineage>
        <taxon>Eukaryota</taxon>
        <taxon>Fungi</taxon>
        <taxon>Fungi incertae sedis</taxon>
        <taxon>Mucoromycota</taxon>
        <taxon>Mucoromycotina</taxon>
        <taxon>Endogonomycetes</taxon>
        <taxon>Endogonales</taxon>
        <taxon>Endogonaceae</taxon>
        <taxon>Jimgerdemannia</taxon>
    </lineage>
</organism>
<dbReference type="AlphaFoldDB" id="A0A433QKQ8"/>
<protein>
    <submittedName>
        <fullName evidence="2">Uncharacterized protein</fullName>
    </submittedName>
</protein>
<feature type="compositionally biased region" description="Polar residues" evidence="1">
    <location>
        <begin position="140"/>
        <end position="156"/>
    </location>
</feature>
<proteinExistence type="predicted"/>
<keyword evidence="3" id="KW-1185">Reference proteome</keyword>
<dbReference type="Proteomes" id="UP000274822">
    <property type="component" value="Unassembled WGS sequence"/>
</dbReference>
<evidence type="ECO:0000313" key="3">
    <source>
        <dbReference type="Proteomes" id="UP000274822"/>
    </source>
</evidence>
<gene>
    <name evidence="2" type="ORF">BC938DRAFT_479501</name>
</gene>
<name>A0A433QKQ8_9FUNG</name>
<feature type="compositionally biased region" description="Basic and acidic residues" evidence="1">
    <location>
        <begin position="115"/>
        <end position="127"/>
    </location>
</feature>
<reference evidence="2 3" key="1">
    <citation type="journal article" date="2018" name="New Phytol.">
        <title>Phylogenomics of Endogonaceae and evolution of mycorrhizas within Mucoromycota.</title>
        <authorList>
            <person name="Chang Y."/>
            <person name="Desiro A."/>
            <person name="Na H."/>
            <person name="Sandor L."/>
            <person name="Lipzen A."/>
            <person name="Clum A."/>
            <person name="Barry K."/>
            <person name="Grigoriev I.V."/>
            <person name="Martin F.M."/>
            <person name="Stajich J.E."/>
            <person name="Smith M.E."/>
            <person name="Bonito G."/>
            <person name="Spatafora J.W."/>
        </authorList>
    </citation>
    <scope>NUCLEOTIDE SEQUENCE [LARGE SCALE GENOMIC DNA]</scope>
    <source>
        <strain evidence="2 3">AD002</strain>
    </source>
</reference>
<evidence type="ECO:0000313" key="2">
    <source>
        <dbReference type="EMBL" id="RUS30356.1"/>
    </source>
</evidence>
<sequence length="412" mass="46253">MTSLSATEYIRKNLHDIDFFMFSKHFKYVQSEAGLAMRHFIGNLAMLGTLLVDTSLFAEINKRPAERFWISVEAELGEDHFAKNIRRIQVCSSCFLNNQIVDAEKHHSQFGTVSEVEREQTPEIFTREDDDQDVFRHPVSSDSMPSTPSKRLSSSEVPLPTSDSKKPRINNLDVSFDEFIDSSSSEKGETATTLVSESSEDELTIAVNEGDIDDSLFVAIESMIDKLRRRPSGTLRSPENCYGASGSSKEQAIRSTRSCVQTLHVLQQVSTAALVDLCGQMRIEGAAGLLKRLATLDAKVFVPRPASLEELLGGSEHGNDAMKTTAEDLKDVSTEEEVQWIFHVLDEIIRIVRSNFLATNLTERDVDISLLKPFLDTLWDIAHLHYGEGESRASRNRRNDIDDKRCIGDKFD</sequence>